<dbReference type="Proteomes" id="UP001322277">
    <property type="component" value="Chromosome 5"/>
</dbReference>
<evidence type="ECO:0000313" key="1">
    <source>
        <dbReference type="EMBL" id="WQF83126.1"/>
    </source>
</evidence>
<dbReference type="PANTHER" id="PTHR32387">
    <property type="entry name" value="WU:FJ29H11"/>
    <property type="match status" value="1"/>
</dbReference>
<accession>A0AAX4IJL7</accession>
<reference evidence="2" key="1">
    <citation type="journal article" date="2023" name="bioRxiv">
        <title>Complete genome of the Medicago anthracnose fungus, Colletotrichum destructivum, reveals a mini-chromosome-like region within a core chromosome.</title>
        <authorList>
            <person name="Lapalu N."/>
            <person name="Simon A."/>
            <person name="Lu A."/>
            <person name="Plaumann P.-L."/>
            <person name="Amselem J."/>
            <person name="Pigne S."/>
            <person name="Auger A."/>
            <person name="Koch C."/>
            <person name="Dallery J.-F."/>
            <person name="O'Connell R.J."/>
        </authorList>
    </citation>
    <scope>NUCLEOTIDE SEQUENCE [LARGE SCALE GENOMIC DNA]</scope>
    <source>
        <strain evidence="2">CBS 520.97</strain>
    </source>
</reference>
<organism evidence="1 2">
    <name type="scientific">Colletotrichum destructivum</name>
    <dbReference type="NCBI Taxonomy" id="34406"/>
    <lineage>
        <taxon>Eukaryota</taxon>
        <taxon>Fungi</taxon>
        <taxon>Dikarya</taxon>
        <taxon>Ascomycota</taxon>
        <taxon>Pezizomycotina</taxon>
        <taxon>Sordariomycetes</taxon>
        <taxon>Hypocreomycetidae</taxon>
        <taxon>Glomerellales</taxon>
        <taxon>Glomerellaceae</taxon>
        <taxon>Colletotrichum</taxon>
        <taxon>Colletotrichum destructivum species complex</taxon>
    </lineage>
</organism>
<name>A0AAX4IJL7_9PEZI</name>
<dbReference type="AlphaFoldDB" id="A0AAX4IJL7"/>
<dbReference type="KEGG" id="cdet:87944643"/>
<proteinExistence type="predicted"/>
<evidence type="ECO:0000313" key="2">
    <source>
        <dbReference type="Proteomes" id="UP001322277"/>
    </source>
</evidence>
<dbReference type="EMBL" id="CP137309">
    <property type="protein sequence ID" value="WQF83126.1"/>
    <property type="molecule type" value="Genomic_DNA"/>
</dbReference>
<dbReference type="InterPro" id="IPR052957">
    <property type="entry name" value="Auxin_embryo_med"/>
</dbReference>
<gene>
    <name evidence="1" type="ORF">CDEST_08140</name>
</gene>
<protein>
    <submittedName>
        <fullName evidence="1">Uncharacterized protein</fullName>
    </submittedName>
</protein>
<dbReference type="RefSeq" id="XP_062780350.1">
    <property type="nucleotide sequence ID" value="XM_062924299.1"/>
</dbReference>
<dbReference type="PANTHER" id="PTHR32387:SF0">
    <property type="entry name" value="PROTEIN NO VEIN"/>
    <property type="match status" value="1"/>
</dbReference>
<keyword evidence="2" id="KW-1185">Reference proteome</keyword>
<dbReference type="GeneID" id="87944643"/>
<sequence length="385" mass="42919">MPPMPPTFSLSVKVGRTGDINIDNANPGKEYILETGCNEDGFSMSQITALTDIGASTKTKCKDAVSFKAVSRIADVVHVASGHSRFKLDNRHGMIGALCPLPCPFPASKFTSHSTRMMVQLKGQREHEVIERDLINTQPEILLFLQSLRGICVITSTFKSIYTATHTDDELHGETRAVMVHHSIGDTRTTKYIIVRKIVDNAPTEPRRKCVVTLEVTLAFPQKGDGSPRVVPQHIFAFLPTNYYSFRMSLFAEEIFLIQGDFILTASRESLAPTAWNEKLQETIPGAFEAAIHRSNDTKSGIRYSCPQYLEYLTTGIAFGKNLGPKLFKHPRFCRILRNCHSLDLFFMPGCLVHLAFDYAPKGRLPFGLVDLGVKVIDLIIFSSH</sequence>